<evidence type="ECO:0000256" key="13">
    <source>
        <dbReference type="ARBA" id="ARBA00023098"/>
    </source>
</evidence>
<keyword evidence="10" id="KW-0256">Endoplasmic reticulum</keyword>
<organism evidence="23 24">
    <name type="scientific">Galleria mellonella</name>
    <name type="common">Greater wax moth</name>
    <dbReference type="NCBI Taxonomy" id="7137"/>
    <lineage>
        <taxon>Eukaryota</taxon>
        <taxon>Metazoa</taxon>
        <taxon>Ecdysozoa</taxon>
        <taxon>Arthropoda</taxon>
        <taxon>Hexapoda</taxon>
        <taxon>Insecta</taxon>
        <taxon>Pterygota</taxon>
        <taxon>Neoptera</taxon>
        <taxon>Endopterygota</taxon>
        <taxon>Lepidoptera</taxon>
        <taxon>Glossata</taxon>
        <taxon>Ditrysia</taxon>
        <taxon>Pyraloidea</taxon>
        <taxon>Pyralidae</taxon>
        <taxon>Galleriinae</taxon>
        <taxon>Galleria</taxon>
    </lineage>
</organism>
<evidence type="ECO:0000313" key="23">
    <source>
        <dbReference type="Proteomes" id="UP001652740"/>
    </source>
</evidence>
<keyword evidence="11 21" id="KW-1133">Transmembrane helix</keyword>
<dbReference type="Pfam" id="PF00400">
    <property type="entry name" value="WD40"/>
    <property type="match status" value="1"/>
</dbReference>
<feature type="repeat" description="WD" evidence="20">
    <location>
        <begin position="822"/>
        <end position="861"/>
    </location>
</feature>
<dbReference type="PROSITE" id="PS50082">
    <property type="entry name" value="WD_REPEATS_2"/>
    <property type="match status" value="2"/>
</dbReference>
<proteinExistence type="inferred from homology"/>
<dbReference type="Gene3D" id="2.130.10.10">
    <property type="entry name" value="YVTN repeat-like/Quinoprotein amine dehydrogenase"/>
    <property type="match status" value="2"/>
</dbReference>
<dbReference type="Proteomes" id="UP001652740">
    <property type="component" value="Unplaced"/>
</dbReference>
<keyword evidence="15 21" id="KW-0472">Membrane</keyword>
<evidence type="ECO:0000256" key="1">
    <source>
        <dbReference type="ARBA" id="ARBA00004477"/>
    </source>
</evidence>
<evidence type="ECO:0000256" key="14">
    <source>
        <dbReference type="ARBA" id="ARBA00023121"/>
    </source>
</evidence>
<evidence type="ECO:0000256" key="5">
    <source>
        <dbReference type="ARBA" id="ARBA00019541"/>
    </source>
</evidence>
<dbReference type="InterPro" id="IPR030225">
    <property type="entry name" value="SCAP"/>
</dbReference>
<keyword evidence="8 21" id="KW-0812">Transmembrane</keyword>
<evidence type="ECO:0000256" key="17">
    <source>
        <dbReference type="ARBA" id="ARBA00023180"/>
    </source>
</evidence>
<feature type="transmembrane region" description="Helical" evidence="21">
    <location>
        <begin position="334"/>
        <end position="361"/>
    </location>
</feature>
<accession>A0A6J1WRZ3</accession>
<dbReference type="GO" id="GO:0045540">
    <property type="term" value="P:regulation of cholesterol biosynthetic process"/>
    <property type="evidence" value="ECO:0007669"/>
    <property type="project" value="TreeGrafter"/>
</dbReference>
<dbReference type="PANTHER" id="PTHR46378:SF1">
    <property type="entry name" value="STEROL REGULATORY ELEMENT-BINDING PROTEIN CLEAVAGE-ACTIVATING PROTEIN"/>
    <property type="match status" value="1"/>
</dbReference>
<evidence type="ECO:0000256" key="19">
    <source>
        <dbReference type="ARBA" id="ARBA00045958"/>
    </source>
</evidence>
<evidence type="ECO:0000256" key="20">
    <source>
        <dbReference type="PROSITE-ProRule" id="PRU00221"/>
    </source>
</evidence>
<dbReference type="Pfam" id="PF24006">
    <property type="entry name" value="SCAP_N"/>
    <property type="match status" value="1"/>
</dbReference>
<dbReference type="SUPFAM" id="SSF82866">
    <property type="entry name" value="Multidrug efflux transporter AcrB transmembrane domain"/>
    <property type="match status" value="1"/>
</dbReference>
<dbReference type="GO" id="GO:0032933">
    <property type="term" value="P:SREBP signaling pathway"/>
    <property type="evidence" value="ECO:0007669"/>
    <property type="project" value="InterPro"/>
</dbReference>
<dbReference type="KEGG" id="gmw:113517793"/>
<feature type="transmembrane region" description="Helical" evidence="21">
    <location>
        <begin position="563"/>
        <end position="586"/>
    </location>
</feature>
<dbReference type="PANTHER" id="PTHR46378">
    <property type="entry name" value="STEROL REGULATORY ELEMENT-BINDING PROTEIN CLEAVAGE-ACTIVATING PROTEIN"/>
    <property type="match status" value="1"/>
</dbReference>
<dbReference type="GO" id="GO:0000139">
    <property type="term" value="C:Golgi membrane"/>
    <property type="evidence" value="ECO:0007669"/>
    <property type="project" value="UniProtKB-SubCell"/>
</dbReference>
<feature type="transmembrane region" description="Helical" evidence="21">
    <location>
        <begin position="304"/>
        <end position="322"/>
    </location>
</feature>
<keyword evidence="12" id="KW-0333">Golgi apparatus</keyword>
<evidence type="ECO:0000313" key="24">
    <source>
        <dbReference type="RefSeq" id="XP_026758337.2"/>
    </source>
</evidence>
<dbReference type="PROSITE" id="PS50156">
    <property type="entry name" value="SSD"/>
    <property type="match status" value="1"/>
</dbReference>
<evidence type="ECO:0000256" key="16">
    <source>
        <dbReference type="ARBA" id="ARBA00023166"/>
    </source>
</evidence>
<dbReference type="GO" id="GO:0005789">
    <property type="term" value="C:endoplasmic reticulum membrane"/>
    <property type="evidence" value="ECO:0007669"/>
    <property type="project" value="UniProtKB-SubCell"/>
</dbReference>
<feature type="domain" description="SSD" evidence="22">
    <location>
        <begin position="303"/>
        <end position="461"/>
    </location>
</feature>
<dbReference type="InterPro" id="IPR015943">
    <property type="entry name" value="WD40/YVTN_repeat-like_dom_sf"/>
</dbReference>
<dbReference type="InterPro" id="IPR036322">
    <property type="entry name" value="WD40_repeat_dom_sf"/>
</dbReference>
<evidence type="ECO:0000256" key="4">
    <source>
        <dbReference type="ARBA" id="ARBA00007410"/>
    </source>
</evidence>
<comment type="subcellular location">
    <subcellularLocation>
        <location evidence="2">Cytoplasmic vesicle</location>
        <location evidence="2">COPII-coated vesicle membrane</location>
        <topology evidence="2">Multi-pass membrane protein</topology>
    </subcellularLocation>
    <subcellularLocation>
        <location evidence="1">Endoplasmic reticulum membrane</location>
        <topology evidence="1">Multi-pass membrane protein</topology>
    </subcellularLocation>
    <subcellularLocation>
        <location evidence="3">Golgi apparatus membrane</location>
        <topology evidence="3">Multi-pass membrane protein</topology>
    </subcellularLocation>
</comment>
<feature type="transmembrane region" description="Helical" evidence="21">
    <location>
        <begin position="12"/>
        <end position="38"/>
    </location>
</feature>
<dbReference type="InParanoid" id="A0A6J1WRZ3"/>
<evidence type="ECO:0000256" key="21">
    <source>
        <dbReference type="SAM" id="Phobius"/>
    </source>
</evidence>
<sequence length="1398" mass="159850">MAGSTLPERVAQIYYTYGLFCSSYPFIVIALALSTVLLCSYPLLNVPLPGNIPTIINMPLHIDQTHGMPHRDWSSNSCLQDAPLHLDILLNETQRLPYIWAKDKPLLYVQQIIMKIGVSPWNNNLKLWDAFRAPLQEVFRLLETIRNHEDVETKTTLLQHCYQIEDIKRQDSKASVERVLPEYSCLLLSPANLWQQNLQAFSLDANIINTIYNYQNLQKGKASIAEMAFGMQMRDTGIKRYPLRARPRVLQYAVTIFYQNPDQKFIQSLTKKLKEMYPLYQDVYKRIDEVTLIYYPGQFNYHELVPLMITFIGLFLYVYFSVRKIEYIKSKLGLAASAVATIIASLLMSMGICFYFGFSLSLQGKEIFPYLVIIVGLENALVVTKSVTSTDSRLDVKIRLAQGLSKEGWSITKNLLIEITILTVSFFTFVPFIQEFSIFMIVSLIADYLIQMVFFATILGIDVQRMEYFQDQKNRLQFKEYFIDNSALNWRLTKRRTNVEEKCYSPQRMTKSKSHPRLNGLAHGSPTDVVAQRNMSSGSQDNRVPKRIRLVNMWARTRFFQRAFMLWMLVWISMIVYNSGVVDYFIMSTEKTEGSRDLNKKNYQKKESKQSVYMFFNNTDKSTLVFSPLLDFADSEKAAVDANDTVMLKHSPHSRPWSRLSPYHWSTILSQYNESVAGRYAVVLPPMFISHRVGPELAATLRNPDEKDPPPLRWQALAAALDPIDILPDFELIESKSQQHQWGKGTELPIYPTTPMEILLLAILCAISVAVIAYMMMVLYRCICSRHYAEWRASWNEDAMYKKIIEKQPAVQLVMDAVPIVVTGHNQEVECLVTDGEKIVSSCLQGTIKVWDSQNGELLTNIDRNAYFRVQNDLLNHASAKKRKYTHKSLEGYPTSSDVSLKINQYQPVHKIQKRLSNHLSGLRFRTTMRDPTANLHPAETTKYEFAKVYRELYCSEQTDDLYSCYETKENVDTTNLNISRKISAHSDRNTNENIFAYSPKDSSLSSFNNKSKLNYNSAKVRTEVSETNKVTNFNWRDKLLEESPIWCMDFCNDLIILGCADGRIEFWEVTSRRIMCVWWTPECRWGERDAAGVTHIRALSGARRVCVATLAGYITLLQMSAYNAASGSQVDWQFSTAHRRTHKRTGSAGSLHSYMQGVEEPLRARMSFSYEAELGEDEEIICTRIAQCRPHQQPITEMHSEGARIVTGGQDHILKVFLSADLTQLFTLHGHCGPITSCFIDHATPTISGSGSQDGLLCVWDLHTGACLYSMQAHDGAVTSLTYTASYVVSAGSDERLCIWDRFQGHMLNSIYIGLNYMSRMLPLTHTLLVMGDRNGLIAYDLSSGDVIRRVLLGEGDGCIFVRQILPLKDAIVCDYANQLRIVRFPLVSRFSNMKNE</sequence>
<evidence type="ECO:0000256" key="6">
    <source>
        <dbReference type="ARBA" id="ARBA00022548"/>
    </source>
</evidence>
<comment type="similarity">
    <text evidence="4">Belongs to the WD repeat SCAP family.</text>
</comment>
<dbReference type="GeneID" id="113517793"/>
<dbReference type="GO" id="GO:0012507">
    <property type="term" value="C:ER to Golgi transport vesicle membrane"/>
    <property type="evidence" value="ECO:0007669"/>
    <property type="project" value="UniProtKB-SubCell"/>
</dbReference>
<feature type="repeat" description="WD" evidence="20">
    <location>
        <begin position="1272"/>
        <end position="1311"/>
    </location>
</feature>
<keyword evidence="14" id="KW-0446">Lipid-binding</keyword>
<dbReference type="RefSeq" id="XP_026758337.2">
    <property type="nucleotide sequence ID" value="XM_026902536.3"/>
</dbReference>
<keyword evidence="18" id="KW-0753">Steroid metabolism</keyword>
<feature type="transmembrane region" description="Helical" evidence="21">
    <location>
        <begin position="415"/>
        <end position="433"/>
    </location>
</feature>
<dbReference type="Pfam" id="PF24017">
    <property type="entry name" value="Beta-prop_SCAP"/>
    <property type="match status" value="1"/>
</dbReference>
<keyword evidence="13" id="KW-0443">Lipid metabolism</keyword>
<evidence type="ECO:0000256" key="8">
    <source>
        <dbReference type="ARBA" id="ARBA00022692"/>
    </source>
</evidence>
<comment type="function">
    <text evidence="19">Escort protein required for cholesterol as well as lipid homeostasis. Regulates export of the SCAP-SREBP complex from the endoplasmic reticulum to the Golgi upon low cholesterol, thereby regulating the processing of sterol regulatory element-binding proteins (SREBPs) SREBF1/SREBP1 and SREBF2/SREBP2. At high sterol concentrations, formation of a ternary complex with INSIG (INSIG1 or INSIG2) leads to mask the ER export signal in SCAP, promoting retention of the complex in the endoplasmic reticulum. Low sterol concentrations trigger release of INSIG, a conformational change in the SSD domain of SCAP, unmasking of the ER export signal, promoting recruitment into COPII-coated vesicles and transport of the SCAP-SREBP to the Golgi: in the Golgi, SREBPs are then processed, releasing the transcription factor fragment of SREBPs from the membrane, its import into the nucleus and up-regulation of LDLR, INSIG1 and the mevalonate pathway. Binds cholesterol via its SSD domain.</text>
</comment>
<dbReference type="GO" id="GO:0008203">
    <property type="term" value="P:cholesterol metabolic process"/>
    <property type="evidence" value="ECO:0007669"/>
    <property type="project" value="UniProtKB-KW"/>
</dbReference>
<evidence type="ECO:0000256" key="9">
    <source>
        <dbReference type="ARBA" id="ARBA00022737"/>
    </source>
</evidence>
<feature type="transmembrane region" description="Helical" evidence="21">
    <location>
        <begin position="367"/>
        <end position="384"/>
    </location>
</feature>
<keyword evidence="16" id="KW-1207">Sterol metabolism</keyword>
<reference evidence="24" key="1">
    <citation type="submission" date="2025-08" db="UniProtKB">
        <authorList>
            <consortium name="RefSeq"/>
        </authorList>
    </citation>
    <scope>IDENTIFICATION</scope>
    <source>
        <tissue evidence="24">Whole larvae</tissue>
    </source>
</reference>
<dbReference type="Pfam" id="PF12349">
    <property type="entry name" value="Sterol-sensing"/>
    <property type="match status" value="1"/>
</dbReference>
<evidence type="ECO:0000256" key="15">
    <source>
        <dbReference type="ARBA" id="ARBA00023136"/>
    </source>
</evidence>
<dbReference type="PROSITE" id="PS50294">
    <property type="entry name" value="WD_REPEATS_REGION"/>
    <property type="match status" value="1"/>
</dbReference>
<dbReference type="InterPro" id="IPR057041">
    <property type="entry name" value="SCAP_N"/>
</dbReference>
<keyword evidence="9" id="KW-0677">Repeat</keyword>
<dbReference type="GO" id="GO:0032936">
    <property type="term" value="C:SREBP-SCAP complex"/>
    <property type="evidence" value="ECO:0007669"/>
    <property type="project" value="TreeGrafter"/>
</dbReference>
<dbReference type="InterPro" id="IPR057042">
    <property type="entry name" value="Beta-prop_SCAP"/>
</dbReference>
<dbReference type="InterPro" id="IPR053958">
    <property type="entry name" value="HMGCR/SNAP/NPC1-like_SSD"/>
</dbReference>
<dbReference type="GO" id="GO:0032934">
    <property type="term" value="F:sterol binding"/>
    <property type="evidence" value="ECO:0007669"/>
    <property type="project" value="InterPro"/>
</dbReference>
<evidence type="ECO:0000256" key="7">
    <source>
        <dbReference type="ARBA" id="ARBA00022574"/>
    </source>
</evidence>
<dbReference type="SMART" id="SM00320">
    <property type="entry name" value="WD40"/>
    <property type="match status" value="5"/>
</dbReference>
<evidence type="ECO:0000256" key="11">
    <source>
        <dbReference type="ARBA" id="ARBA00022989"/>
    </source>
</evidence>
<dbReference type="InterPro" id="IPR000731">
    <property type="entry name" value="SSD"/>
</dbReference>
<evidence type="ECO:0000256" key="12">
    <source>
        <dbReference type="ARBA" id="ARBA00023034"/>
    </source>
</evidence>
<evidence type="ECO:0000259" key="22">
    <source>
        <dbReference type="PROSITE" id="PS50156"/>
    </source>
</evidence>
<keyword evidence="6" id="KW-0153">Cholesterol metabolism</keyword>
<gene>
    <name evidence="24" type="primary">LOC113517793</name>
</gene>
<keyword evidence="17" id="KW-0325">Glycoprotein</keyword>
<name>A0A6J1WRZ3_GALME</name>
<feature type="transmembrane region" description="Helical" evidence="21">
    <location>
        <begin position="439"/>
        <end position="461"/>
    </location>
</feature>
<evidence type="ECO:0000256" key="10">
    <source>
        <dbReference type="ARBA" id="ARBA00022824"/>
    </source>
</evidence>
<evidence type="ECO:0000256" key="18">
    <source>
        <dbReference type="ARBA" id="ARBA00023221"/>
    </source>
</evidence>
<keyword evidence="23" id="KW-1185">Reference proteome</keyword>
<dbReference type="InterPro" id="IPR001680">
    <property type="entry name" value="WD40_rpt"/>
</dbReference>
<evidence type="ECO:0000256" key="2">
    <source>
        <dbReference type="ARBA" id="ARBA00004557"/>
    </source>
</evidence>
<keyword evidence="7 20" id="KW-0853">WD repeat</keyword>
<dbReference type="FunCoup" id="A0A6J1WRZ3">
    <property type="interactions" value="478"/>
</dbReference>
<protein>
    <recommendedName>
        <fullName evidence="5">Sterol regulatory element-binding protein cleavage-activating protein</fullName>
    </recommendedName>
</protein>
<feature type="transmembrane region" description="Helical" evidence="21">
    <location>
        <begin position="758"/>
        <end position="780"/>
    </location>
</feature>
<dbReference type="SUPFAM" id="SSF50978">
    <property type="entry name" value="WD40 repeat-like"/>
    <property type="match status" value="1"/>
</dbReference>
<evidence type="ECO:0000256" key="3">
    <source>
        <dbReference type="ARBA" id="ARBA00004653"/>
    </source>
</evidence>